<name>A0A0R3R523_9BILA</name>
<gene>
    <name evidence="1" type="ORF">BTMF_LOCUS13110</name>
</gene>
<evidence type="ECO:0000313" key="3">
    <source>
        <dbReference type="WBParaSite" id="BTMF_0001511301-mRNA-1"/>
    </source>
</evidence>
<evidence type="ECO:0000313" key="2">
    <source>
        <dbReference type="Proteomes" id="UP000280834"/>
    </source>
</evidence>
<proteinExistence type="predicted"/>
<organism evidence="3">
    <name type="scientific">Brugia timori</name>
    <dbReference type="NCBI Taxonomy" id="42155"/>
    <lineage>
        <taxon>Eukaryota</taxon>
        <taxon>Metazoa</taxon>
        <taxon>Ecdysozoa</taxon>
        <taxon>Nematoda</taxon>
        <taxon>Chromadorea</taxon>
        <taxon>Rhabditida</taxon>
        <taxon>Spirurina</taxon>
        <taxon>Spiruromorpha</taxon>
        <taxon>Filarioidea</taxon>
        <taxon>Onchocercidae</taxon>
        <taxon>Brugia</taxon>
    </lineage>
</organism>
<evidence type="ECO:0000313" key="1">
    <source>
        <dbReference type="EMBL" id="VDO44801.1"/>
    </source>
</evidence>
<accession>A0A0R3R523</accession>
<dbReference type="STRING" id="42155.A0A0R3R523"/>
<keyword evidence="2" id="KW-1185">Reference proteome</keyword>
<reference evidence="1 2" key="2">
    <citation type="submission" date="2018-11" db="EMBL/GenBank/DDBJ databases">
        <authorList>
            <consortium name="Pathogen Informatics"/>
        </authorList>
    </citation>
    <scope>NUCLEOTIDE SEQUENCE [LARGE SCALE GENOMIC DNA]</scope>
</reference>
<dbReference type="Proteomes" id="UP000280834">
    <property type="component" value="Unassembled WGS sequence"/>
</dbReference>
<dbReference type="EMBL" id="UZAG01019766">
    <property type="protein sequence ID" value="VDO44801.1"/>
    <property type="molecule type" value="Genomic_DNA"/>
</dbReference>
<protein>
    <submittedName>
        <fullName evidence="3">WD_REPEATS_REGION domain-containing protein</fullName>
    </submittedName>
</protein>
<dbReference type="AlphaFoldDB" id="A0A0R3R523"/>
<reference evidence="3" key="1">
    <citation type="submission" date="2017-02" db="UniProtKB">
        <authorList>
            <consortium name="WormBaseParasite"/>
        </authorList>
    </citation>
    <scope>IDENTIFICATION</scope>
</reference>
<sequence length="56" mass="6202">MCDLEFVTEHNVNLGSLHICRFSPDSGSVLAVGGEKEEMVKIVEVSKFEEVRTAFS</sequence>
<dbReference type="WBParaSite" id="BTMF_0001511301-mRNA-1">
    <property type="protein sequence ID" value="BTMF_0001511301-mRNA-1"/>
    <property type="gene ID" value="BTMF_0001511301"/>
</dbReference>